<gene>
    <name evidence="1" type="ORF">CONLIGDRAFT_244871</name>
</gene>
<evidence type="ECO:0000313" key="2">
    <source>
        <dbReference type="Proteomes" id="UP000182658"/>
    </source>
</evidence>
<name>A0A1J7IXI7_9PEZI</name>
<dbReference type="AlphaFoldDB" id="A0A1J7IXI7"/>
<evidence type="ECO:0000313" key="1">
    <source>
        <dbReference type="EMBL" id="OIW31899.1"/>
    </source>
</evidence>
<proteinExistence type="predicted"/>
<protein>
    <submittedName>
        <fullName evidence="1">Uncharacterized protein</fullName>
    </submittedName>
</protein>
<accession>A0A1J7IXI7</accession>
<reference evidence="1 2" key="1">
    <citation type="submission" date="2016-10" db="EMBL/GenBank/DDBJ databases">
        <title>Draft genome sequence of Coniochaeta ligniaria NRRL30616, a lignocellulolytic fungus for bioabatement of inhibitors in plant biomass hydrolysates.</title>
        <authorList>
            <consortium name="DOE Joint Genome Institute"/>
            <person name="Jimenez D.J."/>
            <person name="Hector R.E."/>
            <person name="Riley R."/>
            <person name="Sun H."/>
            <person name="Grigoriev I.V."/>
            <person name="Van Elsas J.D."/>
            <person name="Nichols N.N."/>
        </authorList>
    </citation>
    <scope>NUCLEOTIDE SEQUENCE [LARGE SCALE GENOMIC DNA]</scope>
    <source>
        <strain evidence="1 2">NRRL 30616</strain>
    </source>
</reference>
<keyword evidence="2" id="KW-1185">Reference proteome</keyword>
<dbReference type="InParanoid" id="A0A1J7IXI7"/>
<organism evidence="1 2">
    <name type="scientific">Coniochaeta ligniaria NRRL 30616</name>
    <dbReference type="NCBI Taxonomy" id="1408157"/>
    <lineage>
        <taxon>Eukaryota</taxon>
        <taxon>Fungi</taxon>
        <taxon>Dikarya</taxon>
        <taxon>Ascomycota</taxon>
        <taxon>Pezizomycotina</taxon>
        <taxon>Sordariomycetes</taxon>
        <taxon>Sordariomycetidae</taxon>
        <taxon>Coniochaetales</taxon>
        <taxon>Coniochaetaceae</taxon>
        <taxon>Coniochaeta</taxon>
    </lineage>
</organism>
<dbReference type="EMBL" id="KV875095">
    <property type="protein sequence ID" value="OIW31899.1"/>
    <property type="molecule type" value="Genomic_DNA"/>
</dbReference>
<sequence>MWTRINMKPGYHVPAFESLDQPLCQKQPANLSGLRAARTGELSTNGPGPASFIGPVLYITAPVFCLDSPRHAHHFLRRHVSAGFMTRSWTERYVLSVFTQARLDEHLMEGTALPRIGSPKSTSTYLRLPSWQAPPEPHHVATELARHSYCHLSCAWPPTDYWPT</sequence>
<dbReference type="Proteomes" id="UP000182658">
    <property type="component" value="Unassembled WGS sequence"/>
</dbReference>